<evidence type="ECO:0000313" key="3">
    <source>
        <dbReference type="Proteomes" id="UP001472677"/>
    </source>
</evidence>
<protein>
    <recommendedName>
        <fullName evidence="1">Retroviral polymerase SH3-like domain-containing protein</fullName>
    </recommendedName>
</protein>
<gene>
    <name evidence="2" type="ORF">V6N12_058398</name>
</gene>
<reference evidence="2 3" key="1">
    <citation type="journal article" date="2024" name="G3 (Bethesda)">
        <title>Genome assembly of Hibiscus sabdariffa L. provides insights into metabolisms of medicinal natural products.</title>
        <authorList>
            <person name="Kim T."/>
        </authorList>
    </citation>
    <scope>NUCLEOTIDE SEQUENCE [LARGE SCALE GENOMIC DNA]</scope>
    <source>
        <strain evidence="2">TK-2024</strain>
        <tissue evidence="2">Old leaves</tissue>
    </source>
</reference>
<proteinExistence type="predicted"/>
<dbReference type="EMBL" id="JBBPBM010000010">
    <property type="protein sequence ID" value="KAK8564816.1"/>
    <property type="molecule type" value="Genomic_DNA"/>
</dbReference>
<sequence length="190" mass="21802">MVASTHGYFMKIICDKESDIIGNHRRLHRVWFGKDVSYDHMCVFGCKAFVHVSKDEIYKLDVKTRQCIFIDYGLDGEFGHRLYDPVQKKLDIGDFDAPIDDVVNDQQLAPIAPPTVPLRRSSGDRRPSVRIAMKWIMRYFRGSSNLKLCFDNAKHVLVGYTGSDMARGIDLRRSILGYLITYAGELWHGN</sequence>
<organism evidence="2 3">
    <name type="scientific">Hibiscus sabdariffa</name>
    <name type="common">roselle</name>
    <dbReference type="NCBI Taxonomy" id="183260"/>
    <lineage>
        <taxon>Eukaryota</taxon>
        <taxon>Viridiplantae</taxon>
        <taxon>Streptophyta</taxon>
        <taxon>Embryophyta</taxon>
        <taxon>Tracheophyta</taxon>
        <taxon>Spermatophyta</taxon>
        <taxon>Magnoliopsida</taxon>
        <taxon>eudicotyledons</taxon>
        <taxon>Gunneridae</taxon>
        <taxon>Pentapetalae</taxon>
        <taxon>rosids</taxon>
        <taxon>malvids</taxon>
        <taxon>Malvales</taxon>
        <taxon>Malvaceae</taxon>
        <taxon>Malvoideae</taxon>
        <taxon>Hibiscus</taxon>
    </lineage>
</organism>
<dbReference type="Proteomes" id="UP001472677">
    <property type="component" value="Unassembled WGS sequence"/>
</dbReference>
<keyword evidence="3" id="KW-1185">Reference proteome</keyword>
<dbReference type="Pfam" id="PF25597">
    <property type="entry name" value="SH3_retrovirus"/>
    <property type="match status" value="1"/>
</dbReference>
<dbReference type="InterPro" id="IPR057670">
    <property type="entry name" value="SH3_retrovirus"/>
</dbReference>
<name>A0ABR2ESG4_9ROSI</name>
<feature type="domain" description="Retroviral polymerase SH3-like" evidence="1">
    <location>
        <begin position="46"/>
        <end position="90"/>
    </location>
</feature>
<comment type="caution">
    <text evidence="2">The sequence shown here is derived from an EMBL/GenBank/DDBJ whole genome shotgun (WGS) entry which is preliminary data.</text>
</comment>
<accession>A0ABR2ESG4</accession>
<evidence type="ECO:0000313" key="2">
    <source>
        <dbReference type="EMBL" id="KAK8564816.1"/>
    </source>
</evidence>
<evidence type="ECO:0000259" key="1">
    <source>
        <dbReference type="Pfam" id="PF25597"/>
    </source>
</evidence>